<keyword evidence="1" id="KW-0547">Nucleotide-binding</keyword>
<dbReference type="OrthoDB" id="1582055at2759"/>
<dbReference type="EMBL" id="WJXA01000012">
    <property type="protein sequence ID" value="KAF7124766.1"/>
    <property type="molecule type" value="Genomic_DNA"/>
</dbReference>
<dbReference type="GO" id="GO:0005886">
    <property type="term" value="C:plasma membrane"/>
    <property type="evidence" value="ECO:0007669"/>
    <property type="project" value="TreeGrafter"/>
</dbReference>
<reference evidence="4" key="1">
    <citation type="submission" date="2019-11" db="EMBL/GenBank/DDBJ databases">
        <authorList>
            <person name="Liu Y."/>
            <person name="Hou J."/>
            <person name="Li T.-Q."/>
            <person name="Guan C.-H."/>
            <person name="Wu X."/>
            <person name="Wu H.-Z."/>
            <person name="Ling F."/>
            <person name="Zhang R."/>
            <person name="Shi X.-G."/>
            <person name="Ren J.-P."/>
            <person name="Chen E.-F."/>
            <person name="Sun J.-M."/>
        </authorList>
    </citation>
    <scope>NUCLEOTIDE SEQUENCE</scope>
    <source>
        <strain evidence="4">Adult_tree_wgs_1</strain>
        <tissue evidence="4">Leaves</tissue>
    </source>
</reference>
<dbReference type="Gene3D" id="1.10.510.10">
    <property type="entry name" value="Transferase(Phosphotransferase) domain 1"/>
    <property type="match status" value="1"/>
</dbReference>
<accession>A0A834GA39</accession>
<dbReference type="AlphaFoldDB" id="A0A834GA39"/>
<dbReference type="Pfam" id="PF07714">
    <property type="entry name" value="PK_Tyr_Ser-Thr"/>
    <property type="match status" value="1"/>
</dbReference>
<feature type="domain" description="Protein kinase" evidence="3">
    <location>
        <begin position="302"/>
        <end position="604"/>
    </location>
</feature>
<sequence length="613" mass="68421">MEVAVESGQPAGETCVETPYNLHGKSDLPLFFKEDVESGQSDEETYFDGELELPLIFKPVESGQLAGETCVGTPDDLEVILGHFPALVPSCSFVDVTVPLDLRSPEVSVVNVDSVVANSDNNVDTVVGVAIREFLVACRIGRGEDNDGVSSWKDAVVVKDGGQRKMRSGLPSCRCGDPGQKRVEWQVVSEEIVVSVSLLGHVFVDGEMWKILWLILILWSLGESLGFESLVAAALPPKKAARKAFFIDLPEVELLGFIPTNNTAPGPDPPVVSPLKSVRQLSEFADMIRVEFGTMADLPCGLTVEDFIGNTLFGQVYRGKIIQQRGLNNIKEANVLVKAWNYRLLEVRSNVKPDHRFWRQMAKGRFHDEMKLLTASSPLSRHDNMVKLIGSGLVNGRLAAVYELDPLDTLRNLLPRDDFGWFPRVKAAIQFASLVEAFHSQNLKLRNICADNLVLDKVFHVKLVDFGLLIGGDFGAIPLFEKVWGCYGYVDPCYSETGKFLDKSDVFSYGVLLLELVTKRAAREEDFHLHVWARGEYQTRPKKTQFRKECRRCPPMLEVHESLRGSVWFDAKDGAAIIELALRCVSRNPVERPTIKEVVEHLRQLELAKRMNL</sequence>
<keyword evidence="5" id="KW-1185">Reference proteome</keyword>
<dbReference type="Proteomes" id="UP000626092">
    <property type="component" value="Unassembled WGS sequence"/>
</dbReference>
<protein>
    <recommendedName>
        <fullName evidence="3">Protein kinase domain-containing protein</fullName>
    </recommendedName>
</protein>
<evidence type="ECO:0000256" key="1">
    <source>
        <dbReference type="ARBA" id="ARBA00022741"/>
    </source>
</evidence>
<comment type="caution">
    <text evidence="4">The sequence shown here is derived from an EMBL/GenBank/DDBJ whole genome shotgun (WGS) entry which is preliminary data.</text>
</comment>
<dbReference type="PANTHER" id="PTHR27001">
    <property type="entry name" value="OS01G0253100 PROTEIN"/>
    <property type="match status" value="1"/>
</dbReference>
<evidence type="ECO:0000259" key="3">
    <source>
        <dbReference type="PROSITE" id="PS50011"/>
    </source>
</evidence>
<gene>
    <name evidence="4" type="ORF">RHSIM_Rhsim12G0115000</name>
</gene>
<evidence type="ECO:0000313" key="5">
    <source>
        <dbReference type="Proteomes" id="UP000626092"/>
    </source>
</evidence>
<dbReference type="GO" id="GO:0004672">
    <property type="term" value="F:protein kinase activity"/>
    <property type="evidence" value="ECO:0007669"/>
    <property type="project" value="InterPro"/>
</dbReference>
<proteinExistence type="predicted"/>
<dbReference type="PROSITE" id="PS50011">
    <property type="entry name" value="PROTEIN_KINASE_DOM"/>
    <property type="match status" value="1"/>
</dbReference>
<evidence type="ECO:0000256" key="2">
    <source>
        <dbReference type="ARBA" id="ARBA00022840"/>
    </source>
</evidence>
<dbReference type="InterPro" id="IPR011009">
    <property type="entry name" value="Kinase-like_dom_sf"/>
</dbReference>
<dbReference type="GO" id="GO:0005524">
    <property type="term" value="F:ATP binding"/>
    <property type="evidence" value="ECO:0007669"/>
    <property type="project" value="UniProtKB-KW"/>
</dbReference>
<organism evidence="4 5">
    <name type="scientific">Rhododendron simsii</name>
    <name type="common">Sims's rhododendron</name>
    <dbReference type="NCBI Taxonomy" id="118357"/>
    <lineage>
        <taxon>Eukaryota</taxon>
        <taxon>Viridiplantae</taxon>
        <taxon>Streptophyta</taxon>
        <taxon>Embryophyta</taxon>
        <taxon>Tracheophyta</taxon>
        <taxon>Spermatophyta</taxon>
        <taxon>Magnoliopsida</taxon>
        <taxon>eudicotyledons</taxon>
        <taxon>Gunneridae</taxon>
        <taxon>Pentapetalae</taxon>
        <taxon>asterids</taxon>
        <taxon>Ericales</taxon>
        <taxon>Ericaceae</taxon>
        <taxon>Ericoideae</taxon>
        <taxon>Rhodoreae</taxon>
        <taxon>Rhododendron</taxon>
    </lineage>
</organism>
<name>A0A834GA39_RHOSS</name>
<dbReference type="InterPro" id="IPR001245">
    <property type="entry name" value="Ser-Thr/Tyr_kinase_cat_dom"/>
</dbReference>
<keyword evidence="2" id="KW-0067">ATP-binding</keyword>
<dbReference type="PANTHER" id="PTHR27001:SF594">
    <property type="entry name" value="OS04G0689400 PROTEIN"/>
    <property type="match status" value="1"/>
</dbReference>
<dbReference type="InterPro" id="IPR000719">
    <property type="entry name" value="Prot_kinase_dom"/>
</dbReference>
<evidence type="ECO:0000313" key="4">
    <source>
        <dbReference type="EMBL" id="KAF7124766.1"/>
    </source>
</evidence>
<dbReference type="SUPFAM" id="SSF56112">
    <property type="entry name" value="Protein kinase-like (PK-like)"/>
    <property type="match status" value="1"/>
</dbReference>